<dbReference type="Gene3D" id="3.40.430.10">
    <property type="entry name" value="Dihydrofolate Reductase, subunit A"/>
    <property type="match status" value="1"/>
</dbReference>
<sequence>MSKIILYIATSEDGYIADKNGGADWLPHPKDDHDLEVVGYKKLMQRIDIILMGSSSFKQIIGFGNWGWTNKHTYVFSKQVLKAPLSCITITNDSPSQFIKKIRENGTDKDIWLLGGANLAKSFAEDRLIDEIILTIVPQILGDGIPLGLSFDNFYLTNEEPLMDNIIQRTYLRNQSCP</sequence>
<dbReference type="InterPro" id="IPR050765">
    <property type="entry name" value="Riboflavin_Biosynth_HTPR"/>
</dbReference>
<evidence type="ECO:0000313" key="2">
    <source>
        <dbReference type="EMBL" id="KTD45185.1"/>
    </source>
</evidence>
<dbReference type="Proteomes" id="UP000054618">
    <property type="component" value="Unassembled WGS sequence"/>
</dbReference>
<comment type="caution">
    <text evidence="2">The sequence shown here is derived from an EMBL/GenBank/DDBJ whole genome shotgun (WGS) entry which is preliminary data.</text>
</comment>
<dbReference type="EMBL" id="LNYS01000025">
    <property type="protein sequence ID" value="KTD45185.1"/>
    <property type="molecule type" value="Genomic_DNA"/>
</dbReference>
<keyword evidence="3" id="KW-1185">Reference proteome</keyword>
<name>A0A0W0XKJ1_9GAMM</name>
<protein>
    <submittedName>
        <fullName evidence="2">Dihydrofolate reductase</fullName>
    </submittedName>
</protein>
<evidence type="ECO:0000259" key="1">
    <source>
        <dbReference type="Pfam" id="PF01872"/>
    </source>
</evidence>
<dbReference type="PANTHER" id="PTHR38011">
    <property type="entry name" value="DIHYDROFOLATE REDUCTASE FAMILY PROTEIN (AFU_ORTHOLOGUE AFUA_8G06820)"/>
    <property type="match status" value="1"/>
</dbReference>
<dbReference type="GO" id="GO:0009231">
    <property type="term" value="P:riboflavin biosynthetic process"/>
    <property type="evidence" value="ECO:0007669"/>
    <property type="project" value="InterPro"/>
</dbReference>
<feature type="domain" description="Bacterial bifunctional deaminase-reductase C-terminal" evidence="1">
    <location>
        <begin position="3"/>
        <end position="143"/>
    </location>
</feature>
<gene>
    <name evidence="2" type="ORF">Lqui_2656</name>
</gene>
<dbReference type="STRING" id="45073.Lqui_2656"/>
<reference evidence="2 3" key="1">
    <citation type="submission" date="2015-11" db="EMBL/GenBank/DDBJ databases">
        <title>Genomic analysis of 38 Legionella species identifies large and diverse effector repertoires.</title>
        <authorList>
            <person name="Burstein D."/>
            <person name="Amaro F."/>
            <person name="Zusman T."/>
            <person name="Lifshitz Z."/>
            <person name="Cohen O."/>
            <person name="Gilbert J.A."/>
            <person name="Pupko T."/>
            <person name="Shuman H.A."/>
            <person name="Segal G."/>
        </authorList>
    </citation>
    <scope>NUCLEOTIDE SEQUENCE [LARGE SCALE GENOMIC DNA]</scope>
    <source>
        <strain evidence="2 3">CDC#1442-AUS-E</strain>
    </source>
</reference>
<dbReference type="PATRIC" id="fig|45073.5.peg.2823"/>
<dbReference type="Pfam" id="PF01872">
    <property type="entry name" value="RibD_C"/>
    <property type="match status" value="1"/>
</dbReference>
<dbReference type="AlphaFoldDB" id="A0A0W0XKJ1"/>
<accession>A0A0W0XKJ1</accession>
<dbReference type="InterPro" id="IPR002734">
    <property type="entry name" value="RibDG_C"/>
</dbReference>
<evidence type="ECO:0000313" key="3">
    <source>
        <dbReference type="Proteomes" id="UP000054618"/>
    </source>
</evidence>
<proteinExistence type="predicted"/>
<dbReference type="SUPFAM" id="SSF53597">
    <property type="entry name" value="Dihydrofolate reductase-like"/>
    <property type="match status" value="1"/>
</dbReference>
<organism evidence="2 3">
    <name type="scientific">Legionella quinlivanii</name>
    <dbReference type="NCBI Taxonomy" id="45073"/>
    <lineage>
        <taxon>Bacteria</taxon>
        <taxon>Pseudomonadati</taxon>
        <taxon>Pseudomonadota</taxon>
        <taxon>Gammaproteobacteria</taxon>
        <taxon>Legionellales</taxon>
        <taxon>Legionellaceae</taxon>
        <taxon>Legionella</taxon>
    </lineage>
</organism>
<dbReference type="InterPro" id="IPR024072">
    <property type="entry name" value="DHFR-like_dom_sf"/>
</dbReference>
<dbReference type="GO" id="GO:0008703">
    <property type="term" value="F:5-amino-6-(5-phosphoribosylamino)uracil reductase activity"/>
    <property type="evidence" value="ECO:0007669"/>
    <property type="project" value="InterPro"/>
</dbReference>
<dbReference type="PANTHER" id="PTHR38011:SF11">
    <property type="entry name" value="2,5-DIAMINO-6-RIBOSYLAMINO-4(3H)-PYRIMIDINONE 5'-PHOSPHATE REDUCTASE"/>
    <property type="match status" value="1"/>
</dbReference>